<feature type="domain" description="ABC transmembrane type-1" evidence="8">
    <location>
        <begin position="89"/>
        <end position="278"/>
    </location>
</feature>
<keyword evidence="6 7" id="KW-0472">Membrane</keyword>
<keyword evidence="4 7" id="KW-0812">Transmembrane</keyword>
<evidence type="ECO:0000313" key="9">
    <source>
        <dbReference type="EMBL" id="RLP74083.1"/>
    </source>
</evidence>
<feature type="transmembrane region" description="Helical" evidence="7">
    <location>
        <begin position="93"/>
        <end position="116"/>
    </location>
</feature>
<dbReference type="Pfam" id="PF00528">
    <property type="entry name" value="BPD_transp_1"/>
    <property type="match status" value="1"/>
</dbReference>
<protein>
    <submittedName>
        <fullName evidence="9">ABC transporter permease</fullName>
    </submittedName>
</protein>
<organism evidence="9 10">
    <name type="scientific">Mycetocola tolaasinivorans</name>
    <dbReference type="NCBI Taxonomy" id="76635"/>
    <lineage>
        <taxon>Bacteria</taxon>
        <taxon>Bacillati</taxon>
        <taxon>Actinomycetota</taxon>
        <taxon>Actinomycetes</taxon>
        <taxon>Micrococcales</taxon>
        <taxon>Microbacteriaceae</taxon>
        <taxon>Mycetocola</taxon>
    </lineage>
</organism>
<dbReference type="InterPro" id="IPR035906">
    <property type="entry name" value="MetI-like_sf"/>
</dbReference>
<dbReference type="PANTHER" id="PTHR43386">
    <property type="entry name" value="OLIGOPEPTIDE TRANSPORT SYSTEM PERMEASE PROTEIN APPC"/>
    <property type="match status" value="1"/>
</dbReference>
<dbReference type="Gene3D" id="1.10.3720.10">
    <property type="entry name" value="MetI-like"/>
    <property type="match status" value="1"/>
</dbReference>
<evidence type="ECO:0000256" key="3">
    <source>
        <dbReference type="ARBA" id="ARBA00022475"/>
    </source>
</evidence>
<evidence type="ECO:0000259" key="8">
    <source>
        <dbReference type="PROSITE" id="PS50928"/>
    </source>
</evidence>
<comment type="similarity">
    <text evidence="7">Belongs to the binding-protein-dependent transport system permease family.</text>
</comment>
<keyword evidence="2 7" id="KW-0813">Transport</keyword>
<dbReference type="CDD" id="cd06261">
    <property type="entry name" value="TM_PBP2"/>
    <property type="match status" value="1"/>
</dbReference>
<feature type="transmembrane region" description="Helical" evidence="7">
    <location>
        <begin position="128"/>
        <end position="148"/>
    </location>
</feature>
<dbReference type="OrthoDB" id="9812701at2"/>
<evidence type="ECO:0000256" key="4">
    <source>
        <dbReference type="ARBA" id="ARBA00022692"/>
    </source>
</evidence>
<evidence type="ECO:0000256" key="1">
    <source>
        <dbReference type="ARBA" id="ARBA00004651"/>
    </source>
</evidence>
<feature type="transmembrane region" description="Helical" evidence="7">
    <location>
        <begin position="20"/>
        <end position="45"/>
    </location>
</feature>
<feature type="transmembrane region" description="Helical" evidence="7">
    <location>
        <begin position="210"/>
        <end position="235"/>
    </location>
</feature>
<comment type="subcellular location">
    <subcellularLocation>
        <location evidence="1 7">Cell membrane</location>
        <topology evidence="1 7">Multi-pass membrane protein</topology>
    </subcellularLocation>
</comment>
<dbReference type="PANTHER" id="PTHR43386:SF25">
    <property type="entry name" value="PEPTIDE ABC TRANSPORTER PERMEASE PROTEIN"/>
    <property type="match status" value="1"/>
</dbReference>
<reference evidence="9 10" key="1">
    <citation type="submission" date="2018-10" db="EMBL/GenBank/DDBJ databases">
        <authorList>
            <person name="Li J."/>
        </authorList>
    </citation>
    <scope>NUCLEOTIDE SEQUENCE [LARGE SCALE GENOMIC DNA]</scope>
    <source>
        <strain evidence="9 10">IF 016277</strain>
    </source>
</reference>
<sequence>MTQTQYSLSSVRQDLRPRRVRLWGIPFGVALALAFALFLLVAAVAPQIVAWGDPFATDPAAAFSAPGAAHIFGTDHAGRDIYTRIVFGAQQSLLIGVAATAIGVGGGLILGLGSALAPRAVDLVVGRLIEVLFVFPTVLIALILISILGSGIGPLIVAVGLGTVADSARLIRAQALKVKHGEFVAASRALGRSSTAVLLQTIAPNVIRPIFVIATLGVGQAILWASSLSFLGLGAAPPSPEWGTMLADGRNYLQVAWWISLFPGLFITLSALSLTIIGRFLQQRTEGR</sequence>
<evidence type="ECO:0000256" key="7">
    <source>
        <dbReference type="RuleBase" id="RU363032"/>
    </source>
</evidence>
<dbReference type="SUPFAM" id="SSF161098">
    <property type="entry name" value="MetI-like"/>
    <property type="match status" value="1"/>
</dbReference>
<name>A0A3L7A1C4_9MICO</name>
<feature type="transmembrane region" description="Helical" evidence="7">
    <location>
        <begin position="154"/>
        <end position="171"/>
    </location>
</feature>
<dbReference type="GO" id="GO:0055085">
    <property type="term" value="P:transmembrane transport"/>
    <property type="evidence" value="ECO:0007669"/>
    <property type="project" value="InterPro"/>
</dbReference>
<comment type="caution">
    <text evidence="9">The sequence shown here is derived from an EMBL/GenBank/DDBJ whole genome shotgun (WGS) entry which is preliminary data.</text>
</comment>
<dbReference type="GO" id="GO:0005886">
    <property type="term" value="C:plasma membrane"/>
    <property type="evidence" value="ECO:0007669"/>
    <property type="project" value="UniProtKB-SubCell"/>
</dbReference>
<dbReference type="InterPro" id="IPR000515">
    <property type="entry name" value="MetI-like"/>
</dbReference>
<dbReference type="EMBL" id="RCUX01000012">
    <property type="protein sequence ID" value="RLP74083.1"/>
    <property type="molecule type" value="Genomic_DNA"/>
</dbReference>
<evidence type="ECO:0000256" key="2">
    <source>
        <dbReference type="ARBA" id="ARBA00022448"/>
    </source>
</evidence>
<dbReference type="InterPro" id="IPR050366">
    <property type="entry name" value="BP-dependent_transpt_permease"/>
</dbReference>
<keyword evidence="5 7" id="KW-1133">Transmembrane helix</keyword>
<gene>
    <name evidence="9" type="ORF">D9V32_13630</name>
</gene>
<dbReference type="Proteomes" id="UP000272503">
    <property type="component" value="Unassembled WGS sequence"/>
</dbReference>
<evidence type="ECO:0000313" key="10">
    <source>
        <dbReference type="Proteomes" id="UP000272503"/>
    </source>
</evidence>
<proteinExistence type="inferred from homology"/>
<accession>A0A3L7A1C4</accession>
<evidence type="ECO:0000256" key="6">
    <source>
        <dbReference type="ARBA" id="ARBA00023136"/>
    </source>
</evidence>
<dbReference type="RefSeq" id="WP_121649470.1">
    <property type="nucleotide sequence ID" value="NZ_RCUX01000012.1"/>
</dbReference>
<dbReference type="PROSITE" id="PS50928">
    <property type="entry name" value="ABC_TM1"/>
    <property type="match status" value="1"/>
</dbReference>
<evidence type="ECO:0000256" key="5">
    <source>
        <dbReference type="ARBA" id="ARBA00022989"/>
    </source>
</evidence>
<dbReference type="AlphaFoldDB" id="A0A3L7A1C4"/>
<keyword evidence="3" id="KW-1003">Cell membrane</keyword>
<feature type="transmembrane region" description="Helical" evidence="7">
    <location>
        <begin position="255"/>
        <end position="281"/>
    </location>
</feature>
<keyword evidence="10" id="KW-1185">Reference proteome</keyword>